<dbReference type="PANTHER" id="PTHR23506">
    <property type="entry name" value="GH10249P"/>
    <property type="match status" value="1"/>
</dbReference>
<comment type="caution">
    <text evidence="9">The sequence shown here is derived from an EMBL/GenBank/DDBJ whole genome shotgun (WGS) entry which is preliminary data.</text>
</comment>
<evidence type="ECO:0000256" key="1">
    <source>
        <dbReference type="ARBA" id="ARBA00004141"/>
    </source>
</evidence>
<reference evidence="9" key="1">
    <citation type="journal article" date="2023" name="Mol. Phylogenet. Evol.">
        <title>Genome-scale phylogeny and comparative genomics of the fungal order Sordariales.</title>
        <authorList>
            <person name="Hensen N."/>
            <person name="Bonometti L."/>
            <person name="Westerberg I."/>
            <person name="Brannstrom I.O."/>
            <person name="Guillou S."/>
            <person name="Cros-Aarteil S."/>
            <person name="Calhoun S."/>
            <person name="Haridas S."/>
            <person name="Kuo A."/>
            <person name="Mondo S."/>
            <person name="Pangilinan J."/>
            <person name="Riley R."/>
            <person name="LaButti K."/>
            <person name="Andreopoulos B."/>
            <person name="Lipzen A."/>
            <person name="Chen C."/>
            <person name="Yan M."/>
            <person name="Daum C."/>
            <person name="Ng V."/>
            <person name="Clum A."/>
            <person name="Steindorff A."/>
            <person name="Ohm R.A."/>
            <person name="Martin F."/>
            <person name="Silar P."/>
            <person name="Natvig D.O."/>
            <person name="Lalanne C."/>
            <person name="Gautier V."/>
            <person name="Ament-Velasquez S.L."/>
            <person name="Kruys A."/>
            <person name="Hutchinson M.I."/>
            <person name="Powell A.J."/>
            <person name="Barry K."/>
            <person name="Miller A.N."/>
            <person name="Grigoriev I.V."/>
            <person name="Debuchy R."/>
            <person name="Gladieux P."/>
            <person name="Hiltunen Thoren M."/>
            <person name="Johannesson H."/>
        </authorList>
    </citation>
    <scope>NUCLEOTIDE SEQUENCE</scope>
    <source>
        <strain evidence="9">PSN293</strain>
    </source>
</reference>
<accession>A0AAN6YMF9</accession>
<dbReference type="GO" id="GO:0022857">
    <property type="term" value="F:transmembrane transporter activity"/>
    <property type="evidence" value="ECO:0007669"/>
    <property type="project" value="InterPro"/>
</dbReference>
<name>A0AAN6YMF9_9PEZI</name>
<dbReference type="PROSITE" id="PS50850">
    <property type="entry name" value="MFS"/>
    <property type="match status" value="1"/>
</dbReference>
<proteinExistence type="predicted"/>
<reference evidence="9" key="2">
    <citation type="submission" date="2023-05" db="EMBL/GenBank/DDBJ databases">
        <authorList>
            <consortium name="Lawrence Berkeley National Laboratory"/>
            <person name="Steindorff A."/>
            <person name="Hensen N."/>
            <person name="Bonometti L."/>
            <person name="Westerberg I."/>
            <person name="Brannstrom I.O."/>
            <person name="Guillou S."/>
            <person name="Cros-Aarteil S."/>
            <person name="Calhoun S."/>
            <person name="Haridas S."/>
            <person name="Kuo A."/>
            <person name="Mondo S."/>
            <person name="Pangilinan J."/>
            <person name="Riley R."/>
            <person name="Labutti K."/>
            <person name="Andreopoulos B."/>
            <person name="Lipzen A."/>
            <person name="Chen C."/>
            <person name="Yanf M."/>
            <person name="Daum C."/>
            <person name="Ng V."/>
            <person name="Clum A."/>
            <person name="Ohm R."/>
            <person name="Martin F."/>
            <person name="Silar P."/>
            <person name="Natvig D."/>
            <person name="Lalanne C."/>
            <person name="Gautier V."/>
            <person name="Ament-Velasquez S.L."/>
            <person name="Kruys A."/>
            <person name="Hutchinson M.I."/>
            <person name="Powell A.J."/>
            <person name="Barry K."/>
            <person name="Miller A.N."/>
            <person name="Grigoriev I.V."/>
            <person name="Debuchy R."/>
            <person name="Gladieux P."/>
            <person name="Thoren M.H."/>
            <person name="Johannesson H."/>
        </authorList>
    </citation>
    <scope>NUCLEOTIDE SEQUENCE</scope>
    <source>
        <strain evidence="9">PSN293</strain>
    </source>
</reference>
<comment type="subcellular location">
    <subcellularLocation>
        <location evidence="1">Membrane</location>
        <topology evidence="1">Multi-pass membrane protein</topology>
    </subcellularLocation>
</comment>
<feature type="transmembrane region" description="Helical" evidence="7">
    <location>
        <begin position="39"/>
        <end position="63"/>
    </location>
</feature>
<feature type="transmembrane region" description="Helical" evidence="7">
    <location>
        <begin position="70"/>
        <end position="91"/>
    </location>
</feature>
<feature type="transmembrane region" description="Helical" evidence="7">
    <location>
        <begin position="168"/>
        <end position="187"/>
    </location>
</feature>
<evidence type="ECO:0000313" key="10">
    <source>
        <dbReference type="Proteomes" id="UP001301769"/>
    </source>
</evidence>
<dbReference type="InterPro" id="IPR020846">
    <property type="entry name" value="MFS_dom"/>
</dbReference>
<feature type="region of interest" description="Disordered" evidence="6">
    <location>
        <begin position="531"/>
        <end position="552"/>
    </location>
</feature>
<feature type="domain" description="Major facilitator superfamily (MFS) profile" evidence="8">
    <location>
        <begin position="1"/>
        <end position="428"/>
    </location>
</feature>
<feature type="region of interest" description="Disordered" evidence="6">
    <location>
        <begin position="583"/>
        <end position="603"/>
    </location>
</feature>
<feature type="transmembrane region" description="Helical" evidence="7">
    <location>
        <begin position="234"/>
        <end position="258"/>
    </location>
</feature>
<keyword evidence="10" id="KW-1185">Reference proteome</keyword>
<dbReference type="InterPro" id="IPR036259">
    <property type="entry name" value="MFS_trans_sf"/>
</dbReference>
<dbReference type="GO" id="GO:0016020">
    <property type="term" value="C:membrane"/>
    <property type="evidence" value="ECO:0007669"/>
    <property type="project" value="UniProtKB-SubCell"/>
</dbReference>
<keyword evidence="4 7" id="KW-1133">Transmembrane helix</keyword>
<evidence type="ECO:0000259" key="8">
    <source>
        <dbReference type="PROSITE" id="PS50850"/>
    </source>
</evidence>
<dbReference type="Gene3D" id="1.20.1250.20">
    <property type="entry name" value="MFS general substrate transporter like domains"/>
    <property type="match status" value="2"/>
</dbReference>
<evidence type="ECO:0000313" key="9">
    <source>
        <dbReference type="EMBL" id="KAK4218922.1"/>
    </source>
</evidence>
<feature type="transmembrane region" description="Helical" evidence="7">
    <location>
        <begin position="298"/>
        <end position="316"/>
    </location>
</feature>
<dbReference type="EMBL" id="MU858050">
    <property type="protein sequence ID" value="KAK4218922.1"/>
    <property type="molecule type" value="Genomic_DNA"/>
</dbReference>
<feature type="region of interest" description="Disordered" evidence="6">
    <location>
        <begin position="463"/>
        <end position="490"/>
    </location>
</feature>
<feature type="transmembrane region" description="Helical" evidence="7">
    <location>
        <begin position="408"/>
        <end position="428"/>
    </location>
</feature>
<keyword evidence="2" id="KW-0813">Transport</keyword>
<evidence type="ECO:0000256" key="4">
    <source>
        <dbReference type="ARBA" id="ARBA00022989"/>
    </source>
</evidence>
<feature type="transmembrane region" description="Helical" evidence="7">
    <location>
        <begin position="7"/>
        <end position="27"/>
    </location>
</feature>
<sequence>LVVLAKLATFTDALLSGLLIPLVPTIIREQTGVHEEQVQIWTSVFIAAYGGAFVAASPFLPLFWHKRSSIWASLSAGLVLAAASFVLLQIANGITSLVLARALHGFSGVLITGASAGLMSISARINRDANPLSWMPTPFIQGVAMVVGPAAGSLLYSHLGGLTTVFNYAYAALALTALVVLVGFKLYGKAVGAGNRTEQRRLLGSEGSGYGTVVAQQRDNTEEAASTPNSTGSIIALGGCIMVTLFLAALQSVLPIWAGKTFHWPVSKTGFLLVHLFVPATVVGLVTGSIVDRAPRSARFLATLGFLICVAAFWYLGNLSDDINATKPHLLETLSLISLGIGFTAGPLFGSATPASSRGVSMTSRQRARAAVQNTSIPSIASAWGILIGPLVAGSVRSGWGWETLTQLLATLSALSAILVLLFLNGWIGSRQLRTNTRSVAGDEESGDALVVAAAATNTARSDKVGGGAAGGYSSERTVGTDDSRSPDYTKALKTHRRHFSADNFSIASTNAGGETVEISRVRVRASLESPITPGFNTSDPASRRSSRGSSINTERRFLMREAPHAPATDPLLAAGNRYVIDESGPAPAAPESGGEQPAASKKRHVVVFPEEEVSPELLKRRKHHVVSINSLDGSFELVKNKPNPGTDSVGLRIEEEMAPEQENEEVAKSPRTSSPDAGEKRRYVVFVLE</sequence>
<evidence type="ECO:0000256" key="6">
    <source>
        <dbReference type="SAM" id="MobiDB-lite"/>
    </source>
</evidence>
<feature type="transmembrane region" description="Helical" evidence="7">
    <location>
        <begin position="376"/>
        <end position="396"/>
    </location>
</feature>
<feature type="compositionally biased region" description="Basic and acidic residues" evidence="6">
    <location>
        <begin position="479"/>
        <end position="488"/>
    </location>
</feature>
<dbReference type="PANTHER" id="PTHR23506:SF23">
    <property type="entry name" value="GH10249P"/>
    <property type="match status" value="1"/>
</dbReference>
<keyword evidence="3 7" id="KW-0812">Transmembrane</keyword>
<feature type="transmembrane region" description="Helical" evidence="7">
    <location>
        <begin position="336"/>
        <end position="355"/>
    </location>
</feature>
<feature type="region of interest" description="Disordered" evidence="6">
    <location>
        <begin position="657"/>
        <end position="682"/>
    </location>
</feature>
<evidence type="ECO:0000256" key="3">
    <source>
        <dbReference type="ARBA" id="ARBA00022692"/>
    </source>
</evidence>
<dbReference type="Proteomes" id="UP001301769">
    <property type="component" value="Unassembled WGS sequence"/>
</dbReference>
<feature type="non-terminal residue" evidence="9">
    <location>
        <position position="690"/>
    </location>
</feature>
<dbReference type="InterPro" id="IPR050930">
    <property type="entry name" value="MFS_Vesicular_Transporter"/>
</dbReference>
<protein>
    <submittedName>
        <fullName evidence="9">Major facilitator superfamily domain-containing protein</fullName>
    </submittedName>
</protein>
<dbReference type="SUPFAM" id="SSF103473">
    <property type="entry name" value="MFS general substrate transporter"/>
    <property type="match status" value="1"/>
</dbReference>
<feature type="transmembrane region" description="Helical" evidence="7">
    <location>
        <begin position="137"/>
        <end position="156"/>
    </location>
</feature>
<evidence type="ECO:0000256" key="5">
    <source>
        <dbReference type="ARBA" id="ARBA00023136"/>
    </source>
</evidence>
<dbReference type="Pfam" id="PF07690">
    <property type="entry name" value="MFS_1"/>
    <property type="match status" value="1"/>
</dbReference>
<evidence type="ECO:0000256" key="2">
    <source>
        <dbReference type="ARBA" id="ARBA00022448"/>
    </source>
</evidence>
<feature type="transmembrane region" description="Helical" evidence="7">
    <location>
        <begin position="270"/>
        <end position="291"/>
    </location>
</feature>
<gene>
    <name evidence="9" type="ORF">QBC37DRAFT_262351</name>
</gene>
<feature type="non-terminal residue" evidence="9">
    <location>
        <position position="1"/>
    </location>
</feature>
<keyword evidence="5 7" id="KW-0472">Membrane</keyword>
<dbReference type="InterPro" id="IPR011701">
    <property type="entry name" value="MFS"/>
</dbReference>
<dbReference type="AlphaFoldDB" id="A0AAN6YMF9"/>
<evidence type="ECO:0000256" key="7">
    <source>
        <dbReference type="SAM" id="Phobius"/>
    </source>
</evidence>
<feature type="transmembrane region" description="Helical" evidence="7">
    <location>
        <begin position="103"/>
        <end position="125"/>
    </location>
</feature>
<organism evidence="9 10">
    <name type="scientific">Rhypophila decipiens</name>
    <dbReference type="NCBI Taxonomy" id="261697"/>
    <lineage>
        <taxon>Eukaryota</taxon>
        <taxon>Fungi</taxon>
        <taxon>Dikarya</taxon>
        <taxon>Ascomycota</taxon>
        <taxon>Pezizomycotina</taxon>
        <taxon>Sordariomycetes</taxon>
        <taxon>Sordariomycetidae</taxon>
        <taxon>Sordariales</taxon>
        <taxon>Naviculisporaceae</taxon>
        <taxon>Rhypophila</taxon>
    </lineage>
</organism>